<dbReference type="Proteomes" id="UP000655589">
    <property type="component" value="Unassembled WGS sequence"/>
</dbReference>
<sequence length="365" mass="38759">MADRALPDRALPGHALPDADTVRAALASRTGPWGDDVRVLSVRDLSSGLGQAAVLRVSLTTPSSGPSLWIVKIPGWGPQTLLDSRDDGLAEREACFFAGTLPALLPRGLTTPPDATVLRHHGRLWIVMRDVGAVLQHAWTPQGALAAARRAALLWVPGATRPDLLDAPWLEREGYAAYAHHVDAGHENLEALGRDPLLRTLFTPDQVRAMHACLDAADSLAARAKGLPGTLVHGDLTPRNAGLDPAGHLALIDWEHVGVGPVGFDLGTFVSVYRAFGGQGELDEPALLDAYGRALSDLAGTDLRADAALGFATAHLTWGLHLRLGPGLAFMRRDEYRAAPPAHRAAHLDDIRSGCLRALSWAAAA</sequence>
<accession>A0A8H9L3W4</accession>
<dbReference type="InterPro" id="IPR002575">
    <property type="entry name" value="Aminoglycoside_PTrfase"/>
</dbReference>
<dbReference type="EMBL" id="BMPT01000011">
    <property type="protein sequence ID" value="GGM30721.1"/>
    <property type="molecule type" value="Genomic_DNA"/>
</dbReference>
<evidence type="ECO:0000313" key="2">
    <source>
        <dbReference type="EMBL" id="GGM30721.1"/>
    </source>
</evidence>
<dbReference type="InterPro" id="IPR011009">
    <property type="entry name" value="Kinase-like_dom_sf"/>
</dbReference>
<comment type="caution">
    <text evidence="2">The sequence shown here is derived from an EMBL/GenBank/DDBJ whole genome shotgun (WGS) entry which is preliminary data.</text>
</comment>
<dbReference type="AlphaFoldDB" id="A0A8H9L3W4"/>
<proteinExistence type="predicted"/>
<organism evidence="2 3">
    <name type="scientific">Promicromonospora citrea</name>
    <dbReference type="NCBI Taxonomy" id="43677"/>
    <lineage>
        <taxon>Bacteria</taxon>
        <taxon>Bacillati</taxon>
        <taxon>Actinomycetota</taxon>
        <taxon>Actinomycetes</taxon>
        <taxon>Micrococcales</taxon>
        <taxon>Promicromonosporaceae</taxon>
        <taxon>Promicromonospora</taxon>
    </lineage>
</organism>
<evidence type="ECO:0000313" key="3">
    <source>
        <dbReference type="Proteomes" id="UP000655589"/>
    </source>
</evidence>
<evidence type="ECO:0000259" key="1">
    <source>
        <dbReference type="Pfam" id="PF01636"/>
    </source>
</evidence>
<reference evidence="2" key="1">
    <citation type="journal article" date="2014" name="Int. J. Syst. Evol. Microbiol.">
        <title>Complete genome sequence of Corynebacterium casei LMG S-19264T (=DSM 44701T), isolated from a smear-ripened cheese.</title>
        <authorList>
            <consortium name="US DOE Joint Genome Institute (JGI-PGF)"/>
            <person name="Walter F."/>
            <person name="Albersmeier A."/>
            <person name="Kalinowski J."/>
            <person name="Ruckert C."/>
        </authorList>
    </citation>
    <scope>NUCLEOTIDE SEQUENCE</scope>
    <source>
        <strain evidence="2">JCM 3051</strain>
    </source>
</reference>
<dbReference type="Gene3D" id="3.90.1200.10">
    <property type="match status" value="1"/>
</dbReference>
<keyword evidence="3" id="KW-1185">Reference proteome</keyword>
<dbReference type="RefSeq" id="WP_171108109.1">
    <property type="nucleotide sequence ID" value="NZ_BMPT01000011.1"/>
</dbReference>
<reference evidence="2" key="2">
    <citation type="submission" date="2020-09" db="EMBL/GenBank/DDBJ databases">
        <authorList>
            <person name="Sun Q."/>
            <person name="Ohkuma M."/>
        </authorList>
    </citation>
    <scope>NUCLEOTIDE SEQUENCE</scope>
    <source>
        <strain evidence="2">JCM 3051</strain>
    </source>
</reference>
<name>A0A8H9L3W4_9MICO</name>
<gene>
    <name evidence="2" type="ORF">GCM10010102_27650</name>
</gene>
<dbReference type="Pfam" id="PF01636">
    <property type="entry name" value="APH"/>
    <property type="match status" value="1"/>
</dbReference>
<protein>
    <recommendedName>
        <fullName evidence="1">Aminoglycoside phosphotransferase domain-containing protein</fullName>
    </recommendedName>
</protein>
<dbReference type="SUPFAM" id="SSF56112">
    <property type="entry name" value="Protein kinase-like (PK-like)"/>
    <property type="match status" value="1"/>
</dbReference>
<feature type="domain" description="Aminoglycoside phosphotransferase" evidence="1">
    <location>
        <begin position="96"/>
        <end position="296"/>
    </location>
</feature>